<evidence type="ECO:0000313" key="1">
    <source>
        <dbReference type="EMBL" id="CCA76239.1"/>
    </source>
</evidence>
<dbReference type="InParanoid" id="G4TY46"/>
<organism evidence="1 2">
    <name type="scientific">Serendipita indica (strain DSM 11827)</name>
    <name type="common">Root endophyte fungus</name>
    <name type="synonym">Piriformospora indica</name>
    <dbReference type="NCBI Taxonomy" id="1109443"/>
    <lineage>
        <taxon>Eukaryota</taxon>
        <taxon>Fungi</taxon>
        <taxon>Dikarya</taxon>
        <taxon>Basidiomycota</taxon>
        <taxon>Agaricomycotina</taxon>
        <taxon>Agaricomycetes</taxon>
        <taxon>Sebacinales</taxon>
        <taxon>Serendipitaceae</taxon>
        <taxon>Serendipita</taxon>
    </lineage>
</organism>
<dbReference type="Proteomes" id="UP000007148">
    <property type="component" value="Unassembled WGS sequence"/>
</dbReference>
<sequence length="158" mass="18346">MLSTTKWVEKIMEVTAMLYLTRDKWLAHGKAVAEPPSLKFSRQDISDFQRGFILWWTSCIISGQMPVNFTSDAEIDRWKTVEWTREQEEDIRDISGFFYGVIDTFDFEDGSFPGGDDTYLEWSYWVTSSVGPLPFLRALSRKDGKKILVDTVSLYRGF</sequence>
<dbReference type="HOGENOM" id="CLU_1670074_0_0_1"/>
<name>G4TY46_SERID</name>
<evidence type="ECO:0000313" key="2">
    <source>
        <dbReference type="Proteomes" id="UP000007148"/>
    </source>
</evidence>
<accession>G4TY46</accession>
<reference evidence="1 2" key="1">
    <citation type="journal article" date="2011" name="PLoS Pathog.">
        <title>Endophytic Life Strategies Decoded by Genome and Transcriptome Analyses of the Mutualistic Root Symbiont Piriformospora indica.</title>
        <authorList>
            <person name="Zuccaro A."/>
            <person name="Lahrmann U."/>
            <person name="Guldener U."/>
            <person name="Langen G."/>
            <person name="Pfiffi S."/>
            <person name="Biedenkopf D."/>
            <person name="Wong P."/>
            <person name="Samans B."/>
            <person name="Grimm C."/>
            <person name="Basiewicz M."/>
            <person name="Murat C."/>
            <person name="Martin F."/>
            <person name="Kogel K.H."/>
        </authorList>
    </citation>
    <scope>NUCLEOTIDE SEQUENCE [LARGE SCALE GENOMIC DNA]</scope>
    <source>
        <strain evidence="1 2">DSM 11827</strain>
    </source>
</reference>
<gene>
    <name evidence="1" type="ORF">PIIN_10231</name>
</gene>
<dbReference type="AlphaFoldDB" id="G4TY46"/>
<keyword evidence="2" id="KW-1185">Reference proteome</keyword>
<protein>
    <submittedName>
        <fullName evidence="1">Uncharacterized protein</fullName>
    </submittedName>
</protein>
<comment type="caution">
    <text evidence="1">The sequence shown here is derived from an EMBL/GenBank/DDBJ whole genome shotgun (WGS) entry which is preliminary data.</text>
</comment>
<proteinExistence type="predicted"/>
<dbReference type="EMBL" id="CAFZ01000662">
    <property type="protein sequence ID" value="CCA76239.1"/>
    <property type="molecule type" value="Genomic_DNA"/>
</dbReference>